<feature type="compositionally biased region" description="Basic and acidic residues" evidence="10">
    <location>
        <begin position="621"/>
        <end position="631"/>
    </location>
</feature>
<reference evidence="12" key="1">
    <citation type="journal article" date="2024" name="Gigascience">
        <title>Chromosome-level genome of the poultry shaft louse Menopon gallinae provides insight into the host-switching and adaptive evolution of parasitic lice.</title>
        <authorList>
            <person name="Xu Y."/>
            <person name="Ma L."/>
            <person name="Liu S."/>
            <person name="Liang Y."/>
            <person name="Liu Q."/>
            <person name="He Z."/>
            <person name="Tian L."/>
            <person name="Duan Y."/>
            <person name="Cai W."/>
            <person name="Li H."/>
            <person name="Song F."/>
        </authorList>
    </citation>
    <scope>NUCLEOTIDE SEQUENCE</scope>
    <source>
        <strain evidence="12">Cailab_2023a</strain>
    </source>
</reference>
<dbReference type="SUPFAM" id="SSF47473">
    <property type="entry name" value="EF-hand"/>
    <property type="match status" value="2"/>
</dbReference>
<evidence type="ECO:0000256" key="9">
    <source>
        <dbReference type="PROSITE-ProRule" id="PRU00228"/>
    </source>
</evidence>
<evidence type="ECO:0000256" key="8">
    <source>
        <dbReference type="ARBA" id="ARBA00023212"/>
    </source>
</evidence>
<evidence type="ECO:0000256" key="10">
    <source>
        <dbReference type="SAM" id="MobiDB-lite"/>
    </source>
</evidence>
<dbReference type="Pfam" id="PF09068">
    <property type="entry name" value="EF-hand_2"/>
    <property type="match status" value="1"/>
</dbReference>
<comment type="caution">
    <text evidence="12">The sequence shown here is derived from an EMBL/GenBank/DDBJ whole genome shotgun (WGS) entry which is preliminary data.</text>
</comment>
<protein>
    <recommendedName>
        <fullName evidence="11">ZZ-type domain-containing protein</fullName>
    </recommendedName>
</protein>
<keyword evidence="6" id="KW-0862">Zinc</keyword>
<organism evidence="12">
    <name type="scientific">Menopon gallinae</name>
    <name type="common">poultry shaft louse</name>
    <dbReference type="NCBI Taxonomy" id="328185"/>
    <lineage>
        <taxon>Eukaryota</taxon>
        <taxon>Metazoa</taxon>
        <taxon>Ecdysozoa</taxon>
        <taxon>Arthropoda</taxon>
        <taxon>Hexapoda</taxon>
        <taxon>Insecta</taxon>
        <taxon>Pterygota</taxon>
        <taxon>Neoptera</taxon>
        <taxon>Paraneoptera</taxon>
        <taxon>Psocodea</taxon>
        <taxon>Troctomorpha</taxon>
        <taxon>Phthiraptera</taxon>
        <taxon>Amblycera</taxon>
        <taxon>Menoponidae</taxon>
        <taxon>Menopon</taxon>
    </lineage>
</organism>
<dbReference type="Gene3D" id="3.30.60.90">
    <property type="match status" value="1"/>
</dbReference>
<sequence length="657" mass="75294">MNPSDLSRDNFSDFNSILDALQDCDIIKYAAYRTAAKLRLLQGALRIDKLPLRIISNIFDRHNLHQTENSVQLEEKELEPVLHDIYFVVKKEHYSDLNIDHAVELMTRYLLNVFDKKNNNSVQVLCSKIGLTMLCAAKPREKYQYLFHQLADHNSCLSKKKLEILLKKILHVTEYVNEELYFRTDLIPGTVESCFQNNSGTLGVSEDDFISWLVQDPQILVWVSTLYRMQLSELVCHSVKCAVCRIYPIIGLRYRCLRCLCYNQCQSCFFRGKFNKKHKLTHPVQEYCFQVTSRQSTKAFLLTIKNRLLRSNSKLQYLPAEKIHPNSSDTLGDSTKLLDEIEISSRTVVNGSRISLQNQPQKELHSIILHLERESEKIIPQIEKLCARNGMDKNECQSQLRKCLLNHKDQVEEQVKRLKLLKNYLVSDPNSKLVFESTPIVENTTGKKRINGVNTELEGISPITRMKRGDKDKNMFLRKMMWDKYDIVNGTVNTSWEELRGSQCESELPELPANLSESAIKKANVNESNNVDLSTWLGGSTLKEIDYSSNRGFTRWLQSENGGTHIEGALRNNRSRNADGLKLQNEKYLHDIEYDLEDILNKLQKLTSSGSNSSSSSSSQSEKENVLKAEKTDEDVMSDIDGLLVGLINGIDKLIAN</sequence>
<evidence type="ECO:0000256" key="3">
    <source>
        <dbReference type="ARBA" id="ARBA00022490"/>
    </source>
</evidence>
<dbReference type="InterPro" id="IPR050774">
    <property type="entry name" value="KCMF1/Dystrophin"/>
</dbReference>
<keyword evidence="3" id="KW-0963">Cytoplasm</keyword>
<dbReference type="EMBL" id="JARGDH010000001">
    <property type="protein sequence ID" value="KAL0278443.1"/>
    <property type="molecule type" value="Genomic_DNA"/>
</dbReference>
<accession>A0AAW2I9C9</accession>
<feature type="compositionally biased region" description="Low complexity" evidence="10">
    <location>
        <begin position="608"/>
        <end position="620"/>
    </location>
</feature>
<keyword evidence="5 9" id="KW-0863">Zinc-finger</keyword>
<dbReference type="GO" id="GO:0016010">
    <property type="term" value="C:dystrophin-associated glycoprotein complex"/>
    <property type="evidence" value="ECO:0007669"/>
    <property type="project" value="UniProtKB-ARBA"/>
</dbReference>
<evidence type="ECO:0000256" key="6">
    <source>
        <dbReference type="ARBA" id="ARBA00022833"/>
    </source>
</evidence>
<dbReference type="Pfam" id="PF00569">
    <property type="entry name" value="ZZ"/>
    <property type="match status" value="1"/>
</dbReference>
<evidence type="ECO:0000256" key="2">
    <source>
        <dbReference type="ARBA" id="ARBA00004278"/>
    </source>
</evidence>
<dbReference type="InterPro" id="IPR000433">
    <property type="entry name" value="Znf_ZZ"/>
</dbReference>
<comment type="subcellular location">
    <subcellularLocation>
        <location evidence="2">Cell membrane</location>
        <location evidence="2">Sarcolemma</location>
        <topology evidence="2">Peripheral membrane protein</topology>
        <orientation evidence="2">Cytoplasmic side</orientation>
    </subcellularLocation>
    <subcellularLocation>
        <location evidence="1">Cytoplasm</location>
        <location evidence="1">Cytoskeleton</location>
    </subcellularLocation>
</comment>
<dbReference type="InterPro" id="IPR015153">
    <property type="entry name" value="EF-hand_dom_typ1"/>
</dbReference>
<dbReference type="GO" id="GO:0099536">
    <property type="term" value="P:synaptic signaling"/>
    <property type="evidence" value="ECO:0007669"/>
    <property type="project" value="TreeGrafter"/>
</dbReference>
<evidence type="ECO:0000256" key="7">
    <source>
        <dbReference type="ARBA" id="ARBA00022837"/>
    </source>
</evidence>
<dbReference type="CDD" id="cd02334">
    <property type="entry name" value="ZZ_dystrophin"/>
    <property type="match status" value="1"/>
</dbReference>
<evidence type="ECO:0000256" key="4">
    <source>
        <dbReference type="ARBA" id="ARBA00022723"/>
    </source>
</evidence>
<dbReference type="InterPro" id="IPR015154">
    <property type="entry name" value="EF-hand_dom_typ2"/>
</dbReference>
<dbReference type="SMART" id="SM00291">
    <property type="entry name" value="ZnF_ZZ"/>
    <property type="match status" value="1"/>
</dbReference>
<dbReference type="GO" id="GO:0008270">
    <property type="term" value="F:zinc ion binding"/>
    <property type="evidence" value="ECO:0007669"/>
    <property type="project" value="UniProtKB-KW"/>
</dbReference>
<dbReference type="GO" id="GO:0046716">
    <property type="term" value="P:muscle cell cellular homeostasis"/>
    <property type="evidence" value="ECO:0007669"/>
    <property type="project" value="UniProtKB-ARBA"/>
</dbReference>
<feature type="domain" description="ZZ-type" evidence="11">
    <location>
        <begin position="236"/>
        <end position="292"/>
    </location>
</feature>
<evidence type="ECO:0000256" key="5">
    <source>
        <dbReference type="ARBA" id="ARBA00022771"/>
    </source>
</evidence>
<keyword evidence="7" id="KW-0106">Calcium</keyword>
<dbReference type="Pfam" id="PF09069">
    <property type="entry name" value="EF-hand_3"/>
    <property type="match status" value="1"/>
</dbReference>
<dbReference type="GO" id="GO:0045202">
    <property type="term" value="C:synapse"/>
    <property type="evidence" value="ECO:0007669"/>
    <property type="project" value="GOC"/>
</dbReference>
<dbReference type="GO" id="GO:0005737">
    <property type="term" value="C:cytoplasm"/>
    <property type="evidence" value="ECO:0007669"/>
    <property type="project" value="UniProtKB-SubCell"/>
</dbReference>
<dbReference type="SUPFAM" id="SSF57850">
    <property type="entry name" value="RING/U-box"/>
    <property type="match status" value="1"/>
</dbReference>
<dbReference type="Gene3D" id="6.10.140.70">
    <property type="match status" value="1"/>
</dbReference>
<dbReference type="InterPro" id="IPR043145">
    <property type="entry name" value="Znf_ZZ_sf"/>
</dbReference>
<dbReference type="PANTHER" id="PTHR12268:SF14">
    <property type="entry name" value="DYSTROPHIN-1"/>
    <property type="match status" value="1"/>
</dbReference>
<dbReference type="AlphaFoldDB" id="A0AAW2I9C9"/>
<keyword evidence="8" id="KW-0206">Cytoskeleton</keyword>
<gene>
    <name evidence="12" type="ORF">PYX00_000262</name>
</gene>
<name>A0AAW2I9C9_9NEOP</name>
<dbReference type="GO" id="GO:0050804">
    <property type="term" value="P:modulation of chemical synaptic transmission"/>
    <property type="evidence" value="ECO:0007669"/>
    <property type="project" value="UniProtKB-ARBA"/>
</dbReference>
<evidence type="ECO:0000313" key="12">
    <source>
        <dbReference type="EMBL" id="KAL0278443.1"/>
    </source>
</evidence>
<dbReference type="InterPro" id="IPR011992">
    <property type="entry name" value="EF-hand-dom_pair"/>
</dbReference>
<dbReference type="PANTHER" id="PTHR12268">
    <property type="entry name" value="E3 UBIQUITIN-PROTEIN LIGASE KCMF1"/>
    <property type="match status" value="1"/>
</dbReference>
<keyword evidence="4" id="KW-0479">Metal-binding</keyword>
<dbReference type="PROSITE" id="PS50135">
    <property type="entry name" value="ZF_ZZ_2"/>
    <property type="match status" value="1"/>
</dbReference>
<evidence type="ECO:0000259" key="11">
    <source>
        <dbReference type="PROSITE" id="PS50135"/>
    </source>
</evidence>
<evidence type="ECO:0000256" key="1">
    <source>
        <dbReference type="ARBA" id="ARBA00004245"/>
    </source>
</evidence>
<feature type="region of interest" description="Disordered" evidence="10">
    <location>
        <begin position="607"/>
        <end position="632"/>
    </location>
</feature>
<dbReference type="Gene3D" id="1.10.238.10">
    <property type="entry name" value="EF-hand"/>
    <property type="match status" value="2"/>
</dbReference>
<proteinExistence type="predicted"/>